<keyword evidence="8" id="KW-1185">Reference proteome</keyword>
<keyword evidence="2" id="KW-0805">Transcription regulation</keyword>
<dbReference type="InterPro" id="IPR007627">
    <property type="entry name" value="RNA_pol_sigma70_r2"/>
</dbReference>
<accession>A0ABW4GKX7</accession>
<keyword evidence="3" id="KW-0731">Sigma factor</keyword>
<sequence length="186" mass="20401">MRRFPFSRREPPDAGPDSTDAELIAAIAAESVTALRLLHHRHVPWLRARLARRCADPDAVDDALQDTFLAVWRTAGRFDGGNPAGWLWTIAVRRLVSSLRGRRGFEERAGQEPATASAEDVALLGVEHGDLGAALDRLSPELRAVIQATVLDGLTVKETSRLLGVPEGTIKTRAMRARARLREELA</sequence>
<gene>
    <name evidence="7" type="ORF">ACFSJ0_40535</name>
</gene>
<dbReference type="Pfam" id="PF04542">
    <property type="entry name" value="Sigma70_r2"/>
    <property type="match status" value="1"/>
</dbReference>
<evidence type="ECO:0000256" key="2">
    <source>
        <dbReference type="ARBA" id="ARBA00023015"/>
    </source>
</evidence>
<evidence type="ECO:0000256" key="4">
    <source>
        <dbReference type="ARBA" id="ARBA00023163"/>
    </source>
</evidence>
<dbReference type="InterPro" id="IPR013249">
    <property type="entry name" value="RNA_pol_sigma70_r4_t2"/>
</dbReference>
<organism evidence="7 8">
    <name type="scientific">Nonomuraea guangzhouensis</name>
    <dbReference type="NCBI Taxonomy" id="1291555"/>
    <lineage>
        <taxon>Bacteria</taxon>
        <taxon>Bacillati</taxon>
        <taxon>Actinomycetota</taxon>
        <taxon>Actinomycetes</taxon>
        <taxon>Streptosporangiales</taxon>
        <taxon>Streptosporangiaceae</taxon>
        <taxon>Nonomuraea</taxon>
    </lineage>
</organism>
<keyword evidence="4" id="KW-0804">Transcription</keyword>
<protein>
    <submittedName>
        <fullName evidence="7">RNA polymerase sigma factor</fullName>
    </submittedName>
</protein>
<evidence type="ECO:0000313" key="7">
    <source>
        <dbReference type="EMBL" id="MFD1543387.1"/>
    </source>
</evidence>
<comment type="similarity">
    <text evidence="1">Belongs to the sigma-70 factor family. ECF subfamily.</text>
</comment>
<dbReference type="RefSeq" id="WP_219529839.1">
    <property type="nucleotide sequence ID" value="NZ_JAHKRM010000007.1"/>
</dbReference>
<dbReference type="InterPro" id="IPR014284">
    <property type="entry name" value="RNA_pol_sigma-70_dom"/>
</dbReference>
<evidence type="ECO:0000256" key="1">
    <source>
        <dbReference type="ARBA" id="ARBA00010641"/>
    </source>
</evidence>
<dbReference type="PANTHER" id="PTHR43133">
    <property type="entry name" value="RNA POLYMERASE ECF-TYPE SIGMA FACTO"/>
    <property type="match status" value="1"/>
</dbReference>
<dbReference type="Pfam" id="PF08281">
    <property type="entry name" value="Sigma70_r4_2"/>
    <property type="match status" value="1"/>
</dbReference>
<dbReference type="PANTHER" id="PTHR43133:SF46">
    <property type="entry name" value="RNA POLYMERASE SIGMA-70 FACTOR ECF SUBFAMILY"/>
    <property type="match status" value="1"/>
</dbReference>
<reference evidence="8" key="1">
    <citation type="journal article" date="2019" name="Int. J. Syst. Evol. Microbiol.">
        <title>The Global Catalogue of Microorganisms (GCM) 10K type strain sequencing project: providing services to taxonomists for standard genome sequencing and annotation.</title>
        <authorList>
            <consortium name="The Broad Institute Genomics Platform"/>
            <consortium name="The Broad Institute Genome Sequencing Center for Infectious Disease"/>
            <person name="Wu L."/>
            <person name="Ma J."/>
        </authorList>
    </citation>
    <scope>NUCLEOTIDE SEQUENCE [LARGE SCALE GENOMIC DNA]</scope>
    <source>
        <strain evidence="8">CGMCC 1.15399</strain>
    </source>
</reference>
<evidence type="ECO:0000259" key="6">
    <source>
        <dbReference type="Pfam" id="PF08281"/>
    </source>
</evidence>
<dbReference type="NCBIfam" id="TIGR02937">
    <property type="entry name" value="sigma70-ECF"/>
    <property type="match status" value="1"/>
</dbReference>
<evidence type="ECO:0000256" key="3">
    <source>
        <dbReference type="ARBA" id="ARBA00023082"/>
    </source>
</evidence>
<name>A0ABW4GKX7_9ACTN</name>
<evidence type="ECO:0000313" key="8">
    <source>
        <dbReference type="Proteomes" id="UP001597097"/>
    </source>
</evidence>
<proteinExistence type="inferred from homology"/>
<dbReference type="InterPro" id="IPR039425">
    <property type="entry name" value="RNA_pol_sigma-70-like"/>
</dbReference>
<dbReference type="Proteomes" id="UP001597097">
    <property type="component" value="Unassembled WGS sequence"/>
</dbReference>
<comment type="caution">
    <text evidence="7">The sequence shown here is derived from an EMBL/GenBank/DDBJ whole genome shotgun (WGS) entry which is preliminary data.</text>
</comment>
<dbReference type="EMBL" id="JBHUCM010000038">
    <property type="protein sequence ID" value="MFD1543387.1"/>
    <property type="molecule type" value="Genomic_DNA"/>
</dbReference>
<feature type="domain" description="RNA polymerase sigma-70 region 2" evidence="5">
    <location>
        <begin position="39"/>
        <end position="103"/>
    </location>
</feature>
<feature type="domain" description="RNA polymerase sigma factor 70 region 4 type 2" evidence="6">
    <location>
        <begin position="130"/>
        <end position="181"/>
    </location>
</feature>
<evidence type="ECO:0000259" key="5">
    <source>
        <dbReference type="Pfam" id="PF04542"/>
    </source>
</evidence>